<reference evidence="2" key="1">
    <citation type="submission" date="2022-10" db="EMBL/GenBank/DDBJ databases">
        <title>Culturing micro-colonial fungi from biological soil crusts in the Mojave desert and describing Neophaeococcomyces mojavensis, and introducing the new genera and species Taxawa tesnikishii.</title>
        <authorList>
            <person name="Kurbessoian T."/>
            <person name="Stajich J.E."/>
        </authorList>
    </citation>
    <scope>NUCLEOTIDE SEQUENCE</scope>
    <source>
        <strain evidence="2">TK_35</strain>
    </source>
</reference>
<dbReference type="AlphaFoldDB" id="A0AA38Y3T4"/>
<dbReference type="InterPro" id="IPR023213">
    <property type="entry name" value="CAT-like_dom_sf"/>
</dbReference>
<organism evidence="2 3">
    <name type="scientific">Knufia peltigerae</name>
    <dbReference type="NCBI Taxonomy" id="1002370"/>
    <lineage>
        <taxon>Eukaryota</taxon>
        <taxon>Fungi</taxon>
        <taxon>Dikarya</taxon>
        <taxon>Ascomycota</taxon>
        <taxon>Pezizomycotina</taxon>
        <taxon>Eurotiomycetes</taxon>
        <taxon>Chaetothyriomycetidae</taxon>
        <taxon>Chaetothyriales</taxon>
        <taxon>Trichomeriaceae</taxon>
        <taxon>Knufia</taxon>
    </lineage>
</organism>
<keyword evidence="3" id="KW-1185">Reference proteome</keyword>
<evidence type="ECO:0000313" key="2">
    <source>
        <dbReference type="EMBL" id="KAJ9633481.1"/>
    </source>
</evidence>
<dbReference type="PANTHER" id="PTHR31642">
    <property type="entry name" value="TRICHOTHECENE 3-O-ACETYLTRANSFERASE"/>
    <property type="match status" value="1"/>
</dbReference>
<dbReference type="Gene3D" id="3.30.559.10">
    <property type="entry name" value="Chloramphenicol acetyltransferase-like domain"/>
    <property type="match status" value="2"/>
</dbReference>
<gene>
    <name evidence="2" type="ORF">H2204_007031</name>
</gene>
<protein>
    <submittedName>
        <fullName evidence="2">Uncharacterized protein</fullName>
    </submittedName>
</protein>
<dbReference type="GO" id="GO:0044550">
    <property type="term" value="P:secondary metabolite biosynthetic process"/>
    <property type="evidence" value="ECO:0007669"/>
    <property type="project" value="TreeGrafter"/>
</dbReference>
<keyword evidence="1" id="KW-0808">Transferase</keyword>
<proteinExistence type="predicted"/>
<comment type="caution">
    <text evidence="2">The sequence shown here is derived from an EMBL/GenBank/DDBJ whole genome shotgun (WGS) entry which is preliminary data.</text>
</comment>
<evidence type="ECO:0000256" key="1">
    <source>
        <dbReference type="ARBA" id="ARBA00022679"/>
    </source>
</evidence>
<dbReference type="GO" id="GO:0016747">
    <property type="term" value="F:acyltransferase activity, transferring groups other than amino-acyl groups"/>
    <property type="evidence" value="ECO:0007669"/>
    <property type="project" value="TreeGrafter"/>
</dbReference>
<evidence type="ECO:0000313" key="3">
    <source>
        <dbReference type="Proteomes" id="UP001172681"/>
    </source>
</evidence>
<accession>A0AA38Y3T4</accession>
<dbReference type="PANTHER" id="PTHR31642:SF310">
    <property type="entry name" value="FATTY ALCOHOL:CAFFEOYL-COA ACYLTRANSFERASE"/>
    <property type="match status" value="1"/>
</dbReference>
<name>A0AA38Y3T4_9EURO</name>
<dbReference type="InterPro" id="IPR050317">
    <property type="entry name" value="Plant_Fungal_Acyltransferase"/>
</dbReference>
<dbReference type="Pfam" id="PF02458">
    <property type="entry name" value="Transferase"/>
    <property type="match status" value="1"/>
</dbReference>
<dbReference type="Proteomes" id="UP001172681">
    <property type="component" value="Unassembled WGS sequence"/>
</dbReference>
<dbReference type="EMBL" id="JAPDRN010000046">
    <property type="protein sequence ID" value="KAJ9633481.1"/>
    <property type="molecule type" value="Genomic_DNA"/>
</dbReference>
<sequence length="490" mass="53224">MSQPAQNGSCMLSQVDQLMPRMYTPLFLVYKTDQYEKAVKNLNEGLAKTSALLPFLKGYVHKTSDVSNRLSLSWSSQDPPLAVTETSTPESLPSFERLKQNGAPLSVFQESLCPVPSIIDYKTPGAKASVLAIGATRMEGGLILCLCAHHVVMDGAGMGKFLKLWGDCTRGVLNLVDDDALYDPEELSHRDTWLRDASGYFPEAEPQATLEELLSRHPEYSLRSVSAPRPPLSAHVSGQPAACAAKIFAFSSAKLQEVKVAMSKSVPTKYLTVNNVLGAALWIAITSARLGRIRHNGLPTIEGSATSKLGFAINARSKVGPPVSTMSFLGNVTMLKVVELPATEMEGAAENALAKSSATNFSLLTPVITAIAATTSAVTPTHVGEIVAFADRLSDVEDILPGWNSYHGLDLTYTSWADLGMYDCDFGASLGGGPRFVRIPYMPYIDGMVLSLPRRRLAEAFDERIEVAIMMNEQDMQALEENEMIRSWRA</sequence>